<dbReference type="GO" id="GO:0016798">
    <property type="term" value="F:hydrolase activity, acting on glycosyl bonds"/>
    <property type="evidence" value="ECO:0007669"/>
    <property type="project" value="UniProtKB-KW"/>
</dbReference>
<evidence type="ECO:0000256" key="6">
    <source>
        <dbReference type="ARBA" id="ARBA00022801"/>
    </source>
</evidence>
<evidence type="ECO:0000256" key="9">
    <source>
        <dbReference type="ARBA" id="ARBA00023316"/>
    </source>
</evidence>
<accession>A0A4S8Z7G3</accession>
<evidence type="ECO:0000256" key="5">
    <source>
        <dbReference type="ARBA" id="ARBA00022729"/>
    </source>
</evidence>
<organism evidence="11 12">
    <name type="scientific">Aureobasidium pullulans</name>
    <name type="common">Black yeast</name>
    <name type="synonym">Pullularia pullulans</name>
    <dbReference type="NCBI Taxonomy" id="5580"/>
    <lineage>
        <taxon>Eukaryota</taxon>
        <taxon>Fungi</taxon>
        <taxon>Dikarya</taxon>
        <taxon>Ascomycota</taxon>
        <taxon>Pezizomycotina</taxon>
        <taxon>Dothideomycetes</taxon>
        <taxon>Dothideomycetidae</taxon>
        <taxon>Dothideales</taxon>
        <taxon>Saccotheciaceae</taxon>
        <taxon>Aureobasidium</taxon>
    </lineage>
</organism>
<dbReference type="GO" id="GO:0009986">
    <property type="term" value="C:cell surface"/>
    <property type="evidence" value="ECO:0007669"/>
    <property type="project" value="TreeGrafter"/>
</dbReference>
<sequence length="455" mass="47339">MLPTTVTRLNRTASIIAFLPRKSSLVILSAAFGLAAAVPRHNHHAHHQHHQEMKRDDATATENVDVFVAGPTVVMYSLNGNIISENDVLEGIKNGTLVWANGAPSLADPSSSVVASTSSAVAAASTTFLTSTSSSYSSSSSSTSFSTSTSVSSSKQSATSSAASSSATGLDTTFPDGEIDCSDFPSDYGAVSLNYLGLGGWTGIQSPGSGSSLLGLTNIETVTKSNCGGTNCCSEGMYCSYACPAGYQKAHWPTTQGLTGQSVGGLLCKNGKLHKTNPNYKTLCITGSSEVTVLVRNEMSTSAAVCRTDYPGTESETVPVTANPGSVANLTCPDATYYEWTGKTTSAQYYVNPAGVSAEDGCQWGSSANPWGNYAPLNLGVGYSNGAAWLAIFQNAPTTNEKLDFTITIEGDNMNGYCRYQNGQYCSGKNYDSCSSSSGCTVSVSSGTAYFVFSN</sequence>
<dbReference type="PANTHER" id="PTHR31316:SF0">
    <property type="entry name" value="SECRETED BETA-GLUCOSIDASE SIM1-RELATED"/>
    <property type="match status" value="1"/>
</dbReference>
<dbReference type="InterPro" id="IPR005556">
    <property type="entry name" value="SUN"/>
</dbReference>
<keyword evidence="4" id="KW-0964">Secreted</keyword>
<dbReference type="InterPro" id="IPR051526">
    <property type="entry name" value="Beta-Glucosidase_SUN"/>
</dbReference>
<evidence type="ECO:0000256" key="4">
    <source>
        <dbReference type="ARBA" id="ARBA00022525"/>
    </source>
</evidence>
<proteinExistence type="inferred from homology"/>
<dbReference type="GO" id="GO:0000272">
    <property type="term" value="P:polysaccharide catabolic process"/>
    <property type="evidence" value="ECO:0007669"/>
    <property type="project" value="UniProtKB-KW"/>
</dbReference>
<gene>
    <name evidence="11" type="ORF">D6D20_04311</name>
</gene>
<dbReference type="Proteomes" id="UP000310421">
    <property type="component" value="Unassembled WGS sequence"/>
</dbReference>
<comment type="subcellular location">
    <subcellularLocation>
        <location evidence="1">Secreted</location>
        <location evidence="1">Cell wall</location>
    </subcellularLocation>
</comment>
<dbReference type="PANTHER" id="PTHR31316">
    <property type="entry name" value="BETA-GLUCOSIDASE-LIKE PROTEIN NCA3, MITOCHONDRIAL-RELATED"/>
    <property type="match status" value="1"/>
</dbReference>
<keyword evidence="3" id="KW-0134">Cell wall</keyword>
<comment type="similarity">
    <text evidence="2">Belongs to the SUN family.</text>
</comment>
<keyword evidence="10" id="KW-0624">Polysaccharide degradation</keyword>
<keyword evidence="9" id="KW-0961">Cell wall biogenesis/degradation</keyword>
<protein>
    <submittedName>
        <fullName evidence="11">SUN-domain-containing protein</fullName>
    </submittedName>
</protein>
<dbReference type="GO" id="GO:0009277">
    <property type="term" value="C:fungal-type cell wall"/>
    <property type="evidence" value="ECO:0007669"/>
    <property type="project" value="TreeGrafter"/>
</dbReference>
<evidence type="ECO:0000256" key="7">
    <source>
        <dbReference type="ARBA" id="ARBA00023277"/>
    </source>
</evidence>
<dbReference type="EMBL" id="QZAN01000037">
    <property type="protein sequence ID" value="THW62473.1"/>
    <property type="molecule type" value="Genomic_DNA"/>
</dbReference>
<comment type="caution">
    <text evidence="11">The sequence shown here is derived from an EMBL/GenBank/DDBJ whole genome shotgun (WGS) entry which is preliminary data.</text>
</comment>
<name>A0A4S8Z7G3_AURPU</name>
<evidence type="ECO:0000313" key="12">
    <source>
        <dbReference type="Proteomes" id="UP000310421"/>
    </source>
</evidence>
<dbReference type="GO" id="GO:0031505">
    <property type="term" value="P:fungal-type cell wall organization"/>
    <property type="evidence" value="ECO:0007669"/>
    <property type="project" value="TreeGrafter"/>
</dbReference>
<reference evidence="11 12" key="1">
    <citation type="submission" date="2018-10" db="EMBL/GenBank/DDBJ databases">
        <title>Fifty Aureobasidium pullulans genomes reveal a recombining polyextremotolerant generalist.</title>
        <authorList>
            <person name="Gostincar C."/>
            <person name="Turk M."/>
            <person name="Zajc J."/>
            <person name="Gunde-Cimerman N."/>
        </authorList>
    </citation>
    <scope>NUCLEOTIDE SEQUENCE [LARGE SCALE GENOMIC DNA]</scope>
    <source>
        <strain evidence="11 12">EXF-10751</strain>
    </source>
</reference>
<dbReference type="Pfam" id="PF03856">
    <property type="entry name" value="SUN"/>
    <property type="match status" value="1"/>
</dbReference>
<keyword evidence="8" id="KW-0326">Glycosidase</keyword>
<keyword evidence="7" id="KW-0119">Carbohydrate metabolism</keyword>
<keyword evidence="6" id="KW-0378">Hydrolase</keyword>
<evidence type="ECO:0000256" key="1">
    <source>
        <dbReference type="ARBA" id="ARBA00004191"/>
    </source>
</evidence>
<dbReference type="AlphaFoldDB" id="A0A4S8Z7G3"/>
<evidence type="ECO:0000256" key="8">
    <source>
        <dbReference type="ARBA" id="ARBA00023295"/>
    </source>
</evidence>
<keyword evidence="5" id="KW-0732">Signal</keyword>
<evidence type="ECO:0000256" key="2">
    <source>
        <dbReference type="ARBA" id="ARBA00010579"/>
    </source>
</evidence>
<evidence type="ECO:0000313" key="11">
    <source>
        <dbReference type="EMBL" id="THW62473.1"/>
    </source>
</evidence>
<evidence type="ECO:0000256" key="3">
    <source>
        <dbReference type="ARBA" id="ARBA00022512"/>
    </source>
</evidence>
<evidence type="ECO:0000256" key="10">
    <source>
        <dbReference type="ARBA" id="ARBA00023326"/>
    </source>
</evidence>